<accession>A0ABP3V8N0</accession>
<name>A0ABP3V8N0_9BURK</name>
<dbReference type="Proteomes" id="UP001500279">
    <property type="component" value="Unassembled WGS sequence"/>
</dbReference>
<evidence type="ECO:0000313" key="2">
    <source>
        <dbReference type="Proteomes" id="UP001500279"/>
    </source>
</evidence>
<evidence type="ECO:0000313" key="1">
    <source>
        <dbReference type="EMBL" id="GAA0749963.1"/>
    </source>
</evidence>
<proteinExistence type="predicted"/>
<protein>
    <submittedName>
        <fullName evidence="1">Uncharacterized protein</fullName>
    </submittedName>
</protein>
<sequence length="413" mass="44420">MLDGMRTETQAAGVEVALRRRAEETGDRLRAAVDGLLTDLGGRGIRDQRGMQEALNLSQSAVSRLVLSARSGDSLASLSNSPGLEALKQVAKGAAKSGVDKACLAEVNLAIAELEHFLAAEVGDRNTLEAVLCDWVQESRGSFELRHKAAAFKSMSALRGVRADVIVNAAIVHPSADSRVYDCIGIDAMLGCRRLRPSGLLRLFGSHLAPPGSSYQVTTLAGGAIGSLRDEMVPGFSTVSAAQAESVEHGQYLETTVRDLPLGMGDFPGQDLVSARMYRGVQRAVRGEGPATSGVGGQAEPPAEVYVVDALLHDDVWPDAKPELRIYDTVVRGITHPDNPMRQGDRLDMLESVQFLGRGPHALRMAEFARYPELVATVCEQAGWDASRLRVFRCRVRYPIYGSQIGLAFPLTD</sequence>
<comment type="caution">
    <text evidence="1">The sequence shown here is derived from an EMBL/GenBank/DDBJ whole genome shotgun (WGS) entry which is preliminary data.</text>
</comment>
<reference evidence="2" key="1">
    <citation type="journal article" date="2019" name="Int. J. Syst. Evol. Microbiol.">
        <title>The Global Catalogue of Microorganisms (GCM) 10K type strain sequencing project: providing services to taxonomists for standard genome sequencing and annotation.</title>
        <authorList>
            <consortium name="The Broad Institute Genomics Platform"/>
            <consortium name="The Broad Institute Genome Sequencing Center for Infectious Disease"/>
            <person name="Wu L."/>
            <person name="Ma J."/>
        </authorList>
    </citation>
    <scope>NUCLEOTIDE SEQUENCE [LARGE SCALE GENOMIC DNA]</scope>
    <source>
        <strain evidence="2">JCM 15503</strain>
    </source>
</reference>
<keyword evidence="2" id="KW-1185">Reference proteome</keyword>
<organism evidence="1 2">
    <name type="scientific">Ideonella azotifigens</name>
    <dbReference type="NCBI Taxonomy" id="513160"/>
    <lineage>
        <taxon>Bacteria</taxon>
        <taxon>Pseudomonadati</taxon>
        <taxon>Pseudomonadota</taxon>
        <taxon>Betaproteobacteria</taxon>
        <taxon>Burkholderiales</taxon>
        <taxon>Sphaerotilaceae</taxon>
        <taxon>Ideonella</taxon>
    </lineage>
</organism>
<dbReference type="EMBL" id="BAAAEW010000011">
    <property type="protein sequence ID" value="GAA0749963.1"/>
    <property type="molecule type" value="Genomic_DNA"/>
</dbReference>
<gene>
    <name evidence="1" type="ORF">GCM10009107_21110</name>
</gene>